<evidence type="ECO:0000313" key="4">
    <source>
        <dbReference type="Proteomes" id="UP001472677"/>
    </source>
</evidence>
<dbReference type="Proteomes" id="UP001472677">
    <property type="component" value="Unassembled WGS sequence"/>
</dbReference>
<evidence type="ECO:0000313" key="3">
    <source>
        <dbReference type="EMBL" id="KAK8575694.1"/>
    </source>
</evidence>
<gene>
    <name evidence="3" type="ORF">V6N12_063361</name>
</gene>
<protein>
    <recommendedName>
        <fullName evidence="2">Peptidase C14 caspase domain-containing protein</fullName>
    </recommendedName>
</protein>
<comment type="caution">
    <text evidence="3">The sequence shown here is derived from an EMBL/GenBank/DDBJ whole genome shotgun (WGS) entry which is preliminary data.</text>
</comment>
<dbReference type="PANTHER" id="PTHR48104:SF7">
    <property type="entry name" value="METACASPASE-9"/>
    <property type="match status" value="1"/>
</dbReference>
<reference evidence="3 4" key="1">
    <citation type="journal article" date="2024" name="G3 (Bethesda)">
        <title>Genome assembly of Hibiscus sabdariffa L. provides insights into metabolisms of medicinal natural products.</title>
        <authorList>
            <person name="Kim T."/>
        </authorList>
    </citation>
    <scope>NUCLEOTIDE SEQUENCE [LARGE SCALE GENOMIC DNA]</scope>
    <source>
        <strain evidence="3">TK-2024</strain>
        <tissue evidence="3">Old leaves</tissue>
    </source>
</reference>
<evidence type="ECO:0000259" key="2">
    <source>
        <dbReference type="Pfam" id="PF00656"/>
    </source>
</evidence>
<proteinExistence type="inferred from homology"/>
<feature type="domain" description="Peptidase C14 caspase" evidence="2">
    <location>
        <begin position="6"/>
        <end position="276"/>
    </location>
</feature>
<organism evidence="3 4">
    <name type="scientific">Hibiscus sabdariffa</name>
    <name type="common">roselle</name>
    <dbReference type="NCBI Taxonomy" id="183260"/>
    <lineage>
        <taxon>Eukaryota</taxon>
        <taxon>Viridiplantae</taxon>
        <taxon>Streptophyta</taxon>
        <taxon>Embryophyta</taxon>
        <taxon>Tracheophyta</taxon>
        <taxon>Spermatophyta</taxon>
        <taxon>Magnoliopsida</taxon>
        <taxon>eudicotyledons</taxon>
        <taxon>Gunneridae</taxon>
        <taxon>Pentapetalae</taxon>
        <taxon>rosids</taxon>
        <taxon>malvids</taxon>
        <taxon>Malvales</taxon>
        <taxon>Malvaceae</taxon>
        <taxon>Malvoideae</taxon>
        <taxon>Hibiscus</taxon>
    </lineage>
</organism>
<evidence type="ECO:0000256" key="1">
    <source>
        <dbReference type="ARBA" id="ARBA00009005"/>
    </source>
</evidence>
<name>A0ABR2FBT7_9ROSI</name>
<dbReference type="PANTHER" id="PTHR48104">
    <property type="entry name" value="METACASPASE-4"/>
    <property type="match status" value="1"/>
</dbReference>
<dbReference type="Pfam" id="PF00656">
    <property type="entry name" value="Peptidase_C14"/>
    <property type="match status" value="1"/>
</dbReference>
<dbReference type="InterPro" id="IPR050452">
    <property type="entry name" value="Metacaspase"/>
</dbReference>
<keyword evidence="4" id="KW-1185">Reference proteome</keyword>
<dbReference type="EMBL" id="JBBPBM010000007">
    <property type="protein sequence ID" value="KAK8575694.1"/>
    <property type="molecule type" value="Genomic_DNA"/>
</dbReference>
<sequence length="322" mass="34808">MVKGTKRAVLVGCTYNKTRFSLYGCINDVRKMNDLIVDRLGFRKENVKVLIDEPVSGIMSAIPTGEKIREALSGMVETAEAGDVLLFYFSGHGTAIPVYVPDLPYREEKAIVTSDLDLITGMQLRDLVDQLPGGATLTIVADSSYSGGLLIGGKEQVGSNAMVPLPTSYAKLVRKSIDFNVIHGIRSITSGPTEEAAEWSLSGDGGILLSGCDANETSFDVVLGEEAYGAFTNALLKVVRSLKDHPANTRLVYEVRKKLKEDGIGVDQNPCLYSSDANTNEPFLDIVVTDCQTSSAVRSAQFREPVITGSGVVAERTWYLLD</sequence>
<accession>A0ABR2FBT7</accession>
<dbReference type="InterPro" id="IPR011600">
    <property type="entry name" value="Pept_C14_caspase"/>
</dbReference>
<dbReference type="Gene3D" id="3.40.50.1460">
    <property type="match status" value="1"/>
</dbReference>
<comment type="similarity">
    <text evidence="1">Belongs to the peptidase C14B family.</text>
</comment>